<dbReference type="InterPro" id="IPR008929">
    <property type="entry name" value="Chondroitin_lyas"/>
</dbReference>
<evidence type="ECO:0000256" key="4">
    <source>
        <dbReference type="ARBA" id="ARBA00022837"/>
    </source>
</evidence>
<feature type="domain" description="Lyase catalytic" evidence="7">
    <location>
        <begin position="220"/>
        <end position="333"/>
    </location>
</feature>
<keyword evidence="5 8" id="KW-0456">Lyase</keyword>
<sequence length="808" mass="90941">MKLKNWIDLLPFCVGICLSPYTMGNVHTNYSAQTEMSVSDVEVKKKELKEFRKKYKLPVPKANQKEIDAALMQVQLYQLERVNETTVTGASILNKGKITLQQGRDIAKTVRALAFAAQRDGGEAKKSFNLYLDFLFTGNIIESIPKYKYSNYDDVRKVPADLLSALSVCDDIRRGRLIAAVWNLLEAEWLYLNAEELKLKVNSDYIYNVVPHLFICAVHNPNDEQAIKDLTAFSHFLSGCTQYSPSGYDILKPDGTGFHHNTHYNGYMYSYRTWVEYMGRLKGTSFRIEKEAYQRMSKAVVSIYLMAVRSESDKDRYFANSMAGRHPFTGLGINFSRQLFETLIEVGGDVLGIPYNQELASYYNYFYKTKKYKDAPELKADGFYQFNFSPAGVYRQGNWLAVMRCPTTNFWGGEIYNKTNRFGRYQSHGTLEILYEGGLAKCGYPADKEKKSAGWDWNMMPGSTTVHYTDWKEMTPNKNDADRFDQKSTTTNFAGALAWKDCGLFAAAFDQDDRWGSRRFEPTNLSFCKSVFAVDGMLYSLGTDIEAKGDYSDEWITATNLFQSIVSKESGDMTVNGQIMKAGKEQIIEPQVAAWMVTPTTTGYFVPKGHDRLVIKYGEQTTPSSAGMAAGMGKETAAKAYLHHGVKPEKKSYQFMVVPGTTSEWMKELAKKQEQEKLFKVITAQDSVHIVKYLPTSTIAYALFAPVSNLSAGVVCASKTELLVMERLDKSGSGLELALCNPNLRPKTIGKNNWRTTPTQASIELKGKWTVKSGDESQKITLEENVAGNTVLKTVLSEGMPVYVSLVK</sequence>
<dbReference type="GO" id="GO:0034000">
    <property type="term" value="F:chondroitin-sulfate-ABC endolyase activity"/>
    <property type="evidence" value="ECO:0007669"/>
    <property type="project" value="UniProtKB-EC"/>
</dbReference>
<dbReference type="InterPro" id="IPR011071">
    <property type="entry name" value="Lyase_8-like_C"/>
</dbReference>
<dbReference type="SUPFAM" id="SSF74650">
    <property type="entry name" value="Galactose mutarotase-like"/>
    <property type="match status" value="1"/>
</dbReference>
<dbReference type="Gene3D" id="2.60.220.10">
    <property type="entry name" value="Polysaccharide lyase family 8-like, C-terminal"/>
    <property type="match status" value="1"/>
</dbReference>
<dbReference type="PANTHER" id="PTHR37322:SF3">
    <property type="entry name" value="CHONDROITIN SULFATE ABC EXOLYASE"/>
    <property type="match status" value="1"/>
</dbReference>
<dbReference type="InterPro" id="IPR011013">
    <property type="entry name" value="Gal_mutarotase_sf_dom"/>
</dbReference>
<accession>A0A174A501</accession>
<evidence type="ECO:0000313" key="9">
    <source>
        <dbReference type="Proteomes" id="UP000095517"/>
    </source>
</evidence>
<keyword evidence="4" id="KW-0106">Calcium</keyword>
<dbReference type="InterPro" id="IPR039174">
    <property type="entry name" value="Chondroitin_ABC_lyase"/>
</dbReference>
<comment type="cofactor">
    <cofactor evidence="1">
        <name>Ca(2+)</name>
        <dbReference type="ChEBI" id="CHEBI:29108"/>
    </cofactor>
</comment>
<dbReference type="InterPro" id="IPR014718">
    <property type="entry name" value="GH-type_carb-bd"/>
</dbReference>
<feature type="domain" description="Polysaccharide lyase family 8 central" evidence="6">
    <location>
        <begin position="386"/>
        <end position="661"/>
    </location>
</feature>
<dbReference type="RefSeq" id="WP_253280304.1">
    <property type="nucleotide sequence ID" value="NZ_CABIXA010000004.1"/>
</dbReference>
<name>A0A174A501_9BACE</name>
<dbReference type="GO" id="GO:0005975">
    <property type="term" value="P:carbohydrate metabolic process"/>
    <property type="evidence" value="ECO:0007669"/>
    <property type="project" value="InterPro"/>
</dbReference>
<evidence type="ECO:0000259" key="6">
    <source>
        <dbReference type="Pfam" id="PF02278"/>
    </source>
</evidence>
<dbReference type="Gene3D" id="2.70.98.10">
    <property type="match status" value="1"/>
</dbReference>
<dbReference type="InterPro" id="IPR015177">
    <property type="entry name" value="Lyase_catalyt"/>
</dbReference>
<dbReference type="SUPFAM" id="SSF49863">
    <property type="entry name" value="Hyaluronate lyase-like, C-terminal domain"/>
    <property type="match status" value="1"/>
</dbReference>
<dbReference type="PANTHER" id="PTHR37322">
    <property type="match status" value="1"/>
</dbReference>
<reference evidence="8 9" key="1">
    <citation type="submission" date="2015-09" db="EMBL/GenBank/DDBJ databases">
        <authorList>
            <consortium name="Pathogen Informatics"/>
        </authorList>
    </citation>
    <scope>NUCLEOTIDE SEQUENCE [LARGE SCALE GENOMIC DNA]</scope>
    <source>
        <strain evidence="8 9">2789STDY5608840</strain>
    </source>
</reference>
<evidence type="ECO:0000259" key="7">
    <source>
        <dbReference type="Pfam" id="PF09093"/>
    </source>
</evidence>
<dbReference type="Gene3D" id="1.50.10.100">
    <property type="entry name" value="Chondroitin AC/alginate lyase"/>
    <property type="match status" value="1"/>
</dbReference>
<protein>
    <submittedName>
        <fullName evidence="8">Chondroitinase</fullName>
        <ecNumber evidence="8">4.2.2.20</ecNumber>
    </submittedName>
</protein>
<comment type="similarity">
    <text evidence="2">Belongs to the polysaccharide lyase 8 family.</text>
</comment>
<dbReference type="AlphaFoldDB" id="A0A174A501"/>
<gene>
    <name evidence="8" type="ORF">ERS852397_00911</name>
</gene>
<dbReference type="Pfam" id="PF09093">
    <property type="entry name" value="Lyase_catalyt"/>
    <property type="match status" value="1"/>
</dbReference>
<dbReference type="Proteomes" id="UP000095517">
    <property type="component" value="Unassembled WGS sequence"/>
</dbReference>
<evidence type="ECO:0000256" key="3">
    <source>
        <dbReference type="ARBA" id="ARBA00011245"/>
    </source>
</evidence>
<dbReference type="SUPFAM" id="SSF48230">
    <property type="entry name" value="Chondroitin AC/alginate lyase"/>
    <property type="match status" value="1"/>
</dbReference>
<evidence type="ECO:0000256" key="2">
    <source>
        <dbReference type="ARBA" id="ARBA00006699"/>
    </source>
</evidence>
<comment type="subunit">
    <text evidence="3">Monomer.</text>
</comment>
<dbReference type="GO" id="GO:0030246">
    <property type="term" value="F:carbohydrate binding"/>
    <property type="evidence" value="ECO:0007669"/>
    <property type="project" value="InterPro"/>
</dbReference>
<dbReference type="EC" id="4.2.2.20" evidence="8"/>
<evidence type="ECO:0000256" key="1">
    <source>
        <dbReference type="ARBA" id="ARBA00001913"/>
    </source>
</evidence>
<dbReference type="GO" id="GO:0005576">
    <property type="term" value="C:extracellular region"/>
    <property type="evidence" value="ECO:0007669"/>
    <property type="project" value="InterPro"/>
</dbReference>
<organism evidence="8 9">
    <name type="scientific">Bacteroides finegoldii</name>
    <dbReference type="NCBI Taxonomy" id="338188"/>
    <lineage>
        <taxon>Bacteria</taxon>
        <taxon>Pseudomonadati</taxon>
        <taxon>Bacteroidota</taxon>
        <taxon>Bacteroidia</taxon>
        <taxon>Bacteroidales</taxon>
        <taxon>Bacteroidaceae</taxon>
        <taxon>Bacteroides</taxon>
    </lineage>
</organism>
<dbReference type="GO" id="GO:0006027">
    <property type="term" value="P:glycosaminoglycan catabolic process"/>
    <property type="evidence" value="ECO:0007669"/>
    <property type="project" value="InterPro"/>
</dbReference>
<dbReference type="InterPro" id="IPR003159">
    <property type="entry name" value="Lyase_8_central_dom"/>
</dbReference>
<evidence type="ECO:0000313" key="8">
    <source>
        <dbReference type="EMBL" id="CUN83782.1"/>
    </source>
</evidence>
<dbReference type="EMBL" id="CYZH01000004">
    <property type="protein sequence ID" value="CUN83782.1"/>
    <property type="molecule type" value="Genomic_DNA"/>
</dbReference>
<evidence type="ECO:0000256" key="5">
    <source>
        <dbReference type="ARBA" id="ARBA00023239"/>
    </source>
</evidence>
<proteinExistence type="inferred from homology"/>
<dbReference type="Pfam" id="PF02278">
    <property type="entry name" value="Lyase_8"/>
    <property type="match status" value="1"/>
</dbReference>
<dbReference type="STRING" id="338188.ERS852397_00911"/>